<evidence type="ECO:0000256" key="1">
    <source>
        <dbReference type="SAM" id="SignalP"/>
    </source>
</evidence>
<dbReference type="KEGG" id="crg:117686692"/>
<dbReference type="RefSeq" id="XP_065935595.1">
    <property type="nucleotide sequence ID" value="XM_066079523.1"/>
</dbReference>
<name>A0A8W8MVA8_MAGGI</name>
<evidence type="ECO:0000259" key="2">
    <source>
        <dbReference type="Pfam" id="PF02221"/>
    </source>
</evidence>
<evidence type="ECO:0000313" key="3">
    <source>
        <dbReference type="EnsemblMetazoa" id="G35227.25:cds"/>
    </source>
</evidence>
<reference evidence="3" key="1">
    <citation type="submission" date="2022-08" db="UniProtKB">
        <authorList>
            <consortium name="EnsemblMetazoa"/>
        </authorList>
    </citation>
    <scope>IDENTIFICATION</scope>
    <source>
        <strain evidence="3">05x7-T-G4-1.051#20</strain>
    </source>
</reference>
<dbReference type="InterPro" id="IPR014756">
    <property type="entry name" value="Ig_E-set"/>
</dbReference>
<accession>A0A8W8MVA8</accession>
<protein>
    <recommendedName>
        <fullName evidence="2">MD-2-related lipid-recognition domain-containing protein</fullName>
    </recommendedName>
</protein>
<dbReference type="SUPFAM" id="SSF81296">
    <property type="entry name" value="E set domains"/>
    <property type="match status" value="1"/>
</dbReference>
<feature type="chain" id="PRO_5036465020" description="MD-2-related lipid-recognition domain-containing protein" evidence="1">
    <location>
        <begin position="22"/>
        <end position="261"/>
    </location>
</feature>
<proteinExistence type="predicted"/>
<dbReference type="GeneID" id="117686692"/>
<dbReference type="EnsemblMetazoa" id="G35227.25">
    <property type="protein sequence ID" value="G35227.25:cds"/>
    <property type="gene ID" value="G35227"/>
</dbReference>
<feature type="signal peptide" evidence="1">
    <location>
        <begin position="1"/>
        <end position="21"/>
    </location>
</feature>
<sequence>MTRLKVQVLLSIISFVSLSFSQEDGKTRSDTNYVVIDKQINIKEIIRFGGRGGDVKGENAKIEVPENNGVFDSSLTSLSSLMTKAHNAANLKNLKGMLPLSGLQWLDKAENNTGTASVCGPKGAHLNISWVPKVIDPQKSVMIYFDVTNPIDFNKGLAHLDVYMEGSPDPIFSLDQDVGCNDLNHVAPFIGCPLKKGDRHVYSFRYSDLNRVPEGSYTVVAKIFSYEKNPPPLFACLNITLQIVPSKRVFVNPSSEIVGHL</sequence>
<feature type="domain" description="MD-2-related lipid-recognition" evidence="2">
    <location>
        <begin position="124"/>
        <end position="243"/>
    </location>
</feature>
<dbReference type="Pfam" id="PF02221">
    <property type="entry name" value="E1_DerP2_DerF2"/>
    <property type="match status" value="1"/>
</dbReference>
<dbReference type="Proteomes" id="UP000005408">
    <property type="component" value="Unassembled WGS sequence"/>
</dbReference>
<dbReference type="AlphaFoldDB" id="A0A8W8MVA8"/>
<organism evidence="3 4">
    <name type="scientific">Magallana gigas</name>
    <name type="common">Pacific oyster</name>
    <name type="synonym">Crassostrea gigas</name>
    <dbReference type="NCBI Taxonomy" id="29159"/>
    <lineage>
        <taxon>Eukaryota</taxon>
        <taxon>Metazoa</taxon>
        <taxon>Spiralia</taxon>
        <taxon>Lophotrochozoa</taxon>
        <taxon>Mollusca</taxon>
        <taxon>Bivalvia</taxon>
        <taxon>Autobranchia</taxon>
        <taxon>Pteriomorphia</taxon>
        <taxon>Ostreida</taxon>
        <taxon>Ostreoidea</taxon>
        <taxon>Ostreidae</taxon>
        <taxon>Magallana</taxon>
    </lineage>
</organism>
<dbReference type="InterPro" id="IPR003172">
    <property type="entry name" value="ML_dom"/>
</dbReference>
<keyword evidence="4" id="KW-1185">Reference proteome</keyword>
<dbReference type="RefSeq" id="XP_065935594.1">
    <property type="nucleotide sequence ID" value="XM_066079522.1"/>
</dbReference>
<evidence type="ECO:0000313" key="4">
    <source>
        <dbReference type="Proteomes" id="UP000005408"/>
    </source>
</evidence>
<keyword evidence="1" id="KW-0732">Signal</keyword>
<dbReference type="RefSeq" id="XP_065935593.1">
    <property type="nucleotide sequence ID" value="XM_066079521.1"/>
</dbReference>
<dbReference type="Gene3D" id="2.60.40.770">
    <property type="match status" value="1"/>
</dbReference>